<accession>A1CN88</accession>
<dbReference type="HOGENOM" id="CLU_105953_0_0_1"/>
<dbReference type="Pfam" id="PF00097">
    <property type="entry name" value="zf-C3HC4"/>
    <property type="match status" value="1"/>
</dbReference>
<sequence length="195" mass="22331">MSVCLVPMMTTVPPAGIPPAAAPTRRPRDGLLVLDVRSQWLAWKTAEVLFTRLLNKQLRRRWVLECKHTRSLPRAQRFRPIAILQPIPELAGWVTAVPHADLEALKERVKWLRARAEKGKELVSEMERRIQLGIRPDPTNFCHSCVSIDARDVFLTECGHRVCLTCVRYSTDDRGLYDCGICFAPTKFIPKRETF</sequence>
<dbReference type="EMBL" id="DS027059">
    <property type="protein sequence ID" value="EAW07109.1"/>
    <property type="molecule type" value="Genomic_DNA"/>
</dbReference>
<keyword evidence="1" id="KW-0479">Metal-binding</keyword>
<evidence type="ECO:0000256" key="1">
    <source>
        <dbReference type="ARBA" id="ARBA00022723"/>
    </source>
</evidence>
<dbReference type="AlphaFoldDB" id="A1CN88"/>
<keyword evidence="6" id="KW-1185">Reference proteome</keyword>
<dbReference type="STRING" id="344612.A1CN88"/>
<proteinExistence type="predicted"/>
<organism evidence="5 6">
    <name type="scientific">Aspergillus clavatus (strain ATCC 1007 / CBS 513.65 / DSM 816 / NCTC 3887 / NRRL 1 / QM 1276 / 107)</name>
    <dbReference type="NCBI Taxonomy" id="344612"/>
    <lineage>
        <taxon>Eukaryota</taxon>
        <taxon>Fungi</taxon>
        <taxon>Dikarya</taxon>
        <taxon>Ascomycota</taxon>
        <taxon>Pezizomycotina</taxon>
        <taxon>Eurotiomycetes</taxon>
        <taxon>Eurotiomycetidae</taxon>
        <taxon>Eurotiales</taxon>
        <taxon>Aspergillaceae</taxon>
        <taxon>Aspergillus</taxon>
        <taxon>Aspergillus subgen. Fumigati</taxon>
    </lineage>
</organism>
<dbReference type="OrthoDB" id="4359472at2759"/>
<dbReference type="InterPro" id="IPR017907">
    <property type="entry name" value="Znf_RING_CS"/>
</dbReference>
<evidence type="ECO:0000256" key="2">
    <source>
        <dbReference type="ARBA" id="ARBA00022771"/>
    </source>
</evidence>
<dbReference type="InterPro" id="IPR018957">
    <property type="entry name" value="Znf_C3HC4_RING-type"/>
</dbReference>
<keyword evidence="3" id="KW-0862">Zinc</keyword>
<dbReference type="GeneID" id="4700844"/>
<protein>
    <submittedName>
        <fullName evidence="5">RING finger domain protein</fullName>
    </submittedName>
</protein>
<evidence type="ECO:0000313" key="6">
    <source>
        <dbReference type="Proteomes" id="UP000006701"/>
    </source>
</evidence>
<dbReference type="VEuPathDB" id="FungiDB:ACLA_018130"/>
<dbReference type="KEGG" id="act:ACLA_018130"/>
<name>A1CN88_ASPCL</name>
<dbReference type="Proteomes" id="UP000006701">
    <property type="component" value="Unassembled WGS sequence"/>
</dbReference>
<gene>
    <name evidence="5" type="ORF">ACLA_018130</name>
</gene>
<evidence type="ECO:0000259" key="4">
    <source>
        <dbReference type="Pfam" id="PF00097"/>
    </source>
</evidence>
<dbReference type="eggNOG" id="ENOG502TKH3">
    <property type="taxonomic scope" value="Eukaryota"/>
</dbReference>
<dbReference type="SUPFAM" id="SSF57850">
    <property type="entry name" value="RING/U-box"/>
    <property type="match status" value="1"/>
</dbReference>
<reference evidence="5 6" key="1">
    <citation type="journal article" date="2008" name="PLoS Genet.">
        <title>Genomic islands in the pathogenic filamentous fungus Aspergillus fumigatus.</title>
        <authorList>
            <person name="Fedorova N.D."/>
            <person name="Khaldi N."/>
            <person name="Joardar V.S."/>
            <person name="Maiti R."/>
            <person name="Amedeo P."/>
            <person name="Anderson M.J."/>
            <person name="Crabtree J."/>
            <person name="Silva J.C."/>
            <person name="Badger J.H."/>
            <person name="Albarraq A."/>
            <person name="Angiuoli S."/>
            <person name="Bussey H."/>
            <person name="Bowyer P."/>
            <person name="Cotty P.J."/>
            <person name="Dyer P.S."/>
            <person name="Egan A."/>
            <person name="Galens K."/>
            <person name="Fraser-Liggett C.M."/>
            <person name="Haas B.J."/>
            <person name="Inman J.M."/>
            <person name="Kent R."/>
            <person name="Lemieux S."/>
            <person name="Malavazi I."/>
            <person name="Orvis J."/>
            <person name="Roemer T."/>
            <person name="Ronning C.M."/>
            <person name="Sundaram J.P."/>
            <person name="Sutton G."/>
            <person name="Turner G."/>
            <person name="Venter J.C."/>
            <person name="White O.R."/>
            <person name="Whitty B.R."/>
            <person name="Youngman P."/>
            <person name="Wolfe K.H."/>
            <person name="Goldman G.H."/>
            <person name="Wortman J.R."/>
            <person name="Jiang B."/>
            <person name="Denning D.W."/>
            <person name="Nierman W.C."/>
        </authorList>
    </citation>
    <scope>NUCLEOTIDE SEQUENCE [LARGE SCALE GENOMIC DNA]</scope>
    <source>
        <strain evidence="6">ATCC 1007 / CBS 513.65 / DSM 816 / NCTC 3887 / NRRL 1</strain>
    </source>
</reference>
<dbReference type="PROSITE" id="PS00518">
    <property type="entry name" value="ZF_RING_1"/>
    <property type="match status" value="1"/>
</dbReference>
<dbReference type="GO" id="GO:0008270">
    <property type="term" value="F:zinc ion binding"/>
    <property type="evidence" value="ECO:0007669"/>
    <property type="project" value="UniProtKB-KW"/>
</dbReference>
<keyword evidence="2" id="KW-0863">Zinc-finger</keyword>
<dbReference type="RefSeq" id="XP_001268535.1">
    <property type="nucleotide sequence ID" value="XM_001268534.1"/>
</dbReference>
<evidence type="ECO:0000313" key="5">
    <source>
        <dbReference type="EMBL" id="EAW07109.1"/>
    </source>
</evidence>
<evidence type="ECO:0000256" key="3">
    <source>
        <dbReference type="ARBA" id="ARBA00022833"/>
    </source>
</evidence>
<dbReference type="OMA" id="FPTHFCH"/>
<feature type="domain" description="Zinc finger C3HC4 RING-type" evidence="4">
    <location>
        <begin position="142"/>
        <end position="182"/>
    </location>
</feature>